<accession>A0A1D2MC86</accession>
<protein>
    <submittedName>
        <fullName evidence="8">Uncharacterized protein</fullName>
    </submittedName>
</protein>
<comment type="caution">
    <text evidence="8">The sequence shown here is derived from an EMBL/GenBank/DDBJ whole genome shotgun (WGS) entry which is preliminary data.</text>
</comment>
<dbReference type="InterPro" id="IPR044669">
    <property type="entry name" value="YneE/VCCN1/2-like"/>
</dbReference>
<keyword evidence="6" id="KW-0406">Ion transport</keyword>
<keyword evidence="2" id="KW-0813">Transport</keyword>
<evidence type="ECO:0000256" key="6">
    <source>
        <dbReference type="ARBA" id="ARBA00023065"/>
    </source>
</evidence>
<dbReference type="EMBL" id="LJIJ01001896">
    <property type="protein sequence ID" value="ODM90583.1"/>
    <property type="molecule type" value="Genomic_DNA"/>
</dbReference>
<dbReference type="AlphaFoldDB" id="A0A1D2MC86"/>
<evidence type="ECO:0000256" key="3">
    <source>
        <dbReference type="ARBA" id="ARBA00022475"/>
    </source>
</evidence>
<gene>
    <name evidence="8" type="ORF">Ocin01_16099</name>
</gene>
<dbReference type="Proteomes" id="UP000094527">
    <property type="component" value="Unassembled WGS sequence"/>
</dbReference>
<evidence type="ECO:0000256" key="1">
    <source>
        <dbReference type="ARBA" id="ARBA00004651"/>
    </source>
</evidence>
<keyword evidence="3" id="KW-1003">Cell membrane</keyword>
<keyword evidence="5" id="KW-1133">Transmembrane helix</keyword>
<sequence length="307" mass="34927">MTLNIRTLTRCIWVMVAEKENVSKVIIEKVSVINLLMAFPYATKNYLREQYSYNARDIRELISHIPKFCTPNPSQPLDIQEENPNVTGSWRSRDISRTRVYSINNCSNIKPCDESVSTIIPIELSYYIASYINRVSELKLAEGPTISVMNTALNNLVDCLGGMERILQTPIPPAYSVHLHHATWLYLLALPYQLIGRLNWFTIPAVGLASFCLLGILDIGREIENPFEWDTNDLELDDFCRQIHKEIWTIIGHRMPTPESWLLSSESHHPLAPVSSLTASELITLEETKLREILKKGAIAEGYGETI</sequence>
<reference evidence="8 9" key="1">
    <citation type="journal article" date="2016" name="Genome Biol. Evol.">
        <title>Gene Family Evolution Reflects Adaptation to Soil Environmental Stressors in the Genome of the Collembolan Orchesella cincta.</title>
        <authorList>
            <person name="Faddeeva-Vakhrusheva A."/>
            <person name="Derks M.F."/>
            <person name="Anvar S.Y."/>
            <person name="Agamennone V."/>
            <person name="Suring W."/>
            <person name="Smit S."/>
            <person name="van Straalen N.M."/>
            <person name="Roelofs D."/>
        </authorList>
    </citation>
    <scope>NUCLEOTIDE SEQUENCE [LARGE SCALE GENOMIC DNA]</scope>
    <source>
        <tissue evidence="8">Mixed pool</tissue>
    </source>
</reference>
<name>A0A1D2MC86_ORCCI</name>
<evidence type="ECO:0000256" key="7">
    <source>
        <dbReference type="ARBA" id="ARBA00023136"/>
    </source>
</evidence>
<dbReference type="GO" id="GO:0005886">
    <property type="term" value="C:plasma membrane"/>
    <property type="evidence" value="ECO:0007669"/>
    <property type="project" value="UniProtKB-SubCell"/>
</dbReference>
<dbReference type="STRING" id="48709.A0A1D2MC86"/>
<dbReference type="Pfam" id="PF25539">
    <property type="entry name" value="Bestrophin_2"/>
    <property type="match status" value="1"/>
</dbReference>
<evidence type="ECO:0000256" key="5">
    <source>
        <dbReference type="ARBA" id="ARBA00022989"/>
    </source>
</evidence>
<dbReference type="PANTHER" id="PTHR33281:SF19">
    <property type="entry name" value="VOLTAGE-DEPENDENT ANION CHANNEL-FORMING PROTEIN YNEE"/>
    <property type="match status" value="1"/>
</dbReference>
<keyword evidence="9" id="KW-1185">Reference proteome</keyword>
<proteinExistence type="predicted"/>
<keyword evidence="7" id="KW-0472">Membrane</keyword>
<organism evidence="8 9">
    <name type="scientific">Orchesella cincta</name>
    <name type="common">Springtail</name>
    <name type="synonym">Podura cincta</name>
    <dbReference type="NCBI Taxonomy" id="48709"/>
    <lineage>
        <taxon>Eukaryota</taxon>
        <taxon>Metazoa</taxon>
        <taxon>Ecdysozoa</taxon>
        <taxon>Arthropoda</taxon>
        <taxon>Hexapoda</taxon>
        <taxon>Collembola</taxon>
        <taxon>Entomobryomorpha</taxon>
        <taxon>Entomobryoidea</taxon>
        <taxon>Orchesellidae</taxon>
        <taxon>Orchesellinae</taxon>
        <taxon>Orchesella</taxon>
    </lineage>
</organism>
<comment type="subcellular location">
    <subcellularLocation>
        <location evidence="1">Cell membrane</location>
        <topology evidence="1">Multi-pass membrane protein</topology>
    </subcellularLocation>
</comment>
<keyword evidence="4" id="KW-0812">Transmembrane</keyword>
<evidence type="ECO:0000256" key="2">
    <source>
        <dbReference type="ARBA" id="ARBA00022448"/>
    </source>
</evidence>
<dbReference type="GO" id="GO:0005254">
    <property type="term" value="F:chloride channel activity"/>
    <property type="evidence" value="ECO:0007669"/>
    <property type="project" value="InterPro"/>
</dbReference>
<dbReference type="PANTHER" id="PTHR33281">
    <property type="entry name" value="UPF0187 PROTEIN YNEE"/>
    <property type="match status" value="1"/>
</dbReference>
<evidence type="ECO:0000313" key="9">
    <source>
        <dbReference type="Proteomes" id="UP000094527"/>
    </source>
</evidence>
<dbReference type="OMA" id="VYSEHPL"/>
<dbReference type="OrthoDB" id="8249937at2759"/>
<evidence type="ECO:0000256" key="4">
    <source>
        <dbReference type="ARBA" id="ARBA00022692"/>
    </source>
</evidence>
<evidence type="ECO:0000313" key="8">
    <source>
        <dbReference type="EMBL" id="ODM90583.1"/>
    </source>
</evidence>